<dbReference type="Pfam" id="PF02830">
    <property type="entry name" value="V4R"/>
    <property type="match status" value="1"/>
</dbReference>
<accession>A0A317FIX0</accession>
<dbReference type="InterPro" id="IPR024096">
    <property type="entry name" value="NO_sig/Golgi_transp_ligand-bd"/>
</dbReference>
<name>A0A317FIX0_9PROT</name>
<reference evidence="3" key="1">
    <citation type="submission" date="2018-05" db="EMBL/GenBank/DDBJ databases">
        <authorList>
            <person name="Du Z."/>
            <person name="Wang X."/>
        </authorList>
    </citation>
    <scope>NUCLEOTIDE SEQUENCE [LARGE SCALE GENOMIC DNA]</scope>
    <source>
        <strain evidence="3">CQN31</strain>
    </source>
</reference>
<dbReference type="SMART" id="SM00989">
    <property type="entry name" value="V4R"/>
    <property type="match status" value="1"/>
</dbReference>
<sequence>MQASLTEAGRIGPNAVTRLAEALGPAEAPGIFAAAGLSHRLVDPPGRMVPEAEVTALHRAARRLLGEAEAERAAREAGRLTALYLLANRIPRPLQAVLKRLPAGLAARILTGAIGRHAWTFAGSGRFRVLPGRPMRLEVAGGPIPRAGEADHPVCGYYAATFETLFRALVSPRTQVAEVACEAMGAPACVFELRW</sequence>
<feature type="domain" description="4-vinyl reductase 4VR" evidence="1">
    <location>
        <begin position="134"/>
        <end position="195"/>
    </location>
</feature>
<dbReference type="InterPro" id="IPR010249">
    <property type="entry name" value="BchJ"/>
</dbReference>
<gene>
    <name evidence="2" type="primary">bchJ</name>
    <name evidence="2" type="ORF">DFH01_07255</name>
</gene>
<dbReference type="Proteomes" id="UP000245765">
    <property type="component" value="Unassembled WGS sequence"/>
</dbReference>
<dbReference type="PANTHER" id="PTHR35090">
    <property type="entry name" value="DNA-DIRECTED RNA POLYMERASE SUBUNIT I"/>
    <property type="match status" value="1"/>
</dbReference>
<organism evidence="2 3">
    <name type="scientific">Falsiroseomonas bella</name>
    <dbReference type="NCBI Taxonomy" id="2184016"/>
    <lineage>
        <taxon>Bacteria</taxon>
        <taxon>Pseudomonadati</taxon>
        <taxon>Pseudomonadota</taxon>
        <taxon>Alphaproteobacteria</taxon>
        <taxon>Acetobacterales</taxon>
        <taxon>Roseomonadaceae</taxon>
        <taxon>Falsiroseomonas</taxon>
    </lineage>
</organism>
<dbReference type="PANTHER" id="PTHR35090:SF1">
    <property type="entry name" value="SLR0144 PROTEIN"/>
    <property type="match status" value="1"/>
</dbReference>
<dbReference type="GO" id="GO:0030494">
    <property type="term" value="P:bacteriochlorophyll biosynthetic process"/>
    <property type="evidence" value="ECO:0007669"/>
    <property type="project" value="InterPro"/>
</dbReference>
<dbReference type="InterPro" id="IPR004096">
    <property type="entry name" value="V4R"/>
</dbReference>
<dbReference type="SUPFAM" id="SSF111126">
    <property type="entry name" value="Ligand-binding domain in the NO signalling and Golgi transport"/>
    <property type="match status" value="1"/>
</dbReference>
<dbReference type="AlphaFoldDB" id="A0A317FIX0"/>
<protein>
    <submittedName>
        <fullName evidence="2">Bacteriochlorophyll 4-vinyl reductase</fullName>
    </submittedName>
</protein>
<dbReference type="GO" id="GO:0015979">
    <property type="term" value="P:photosynthesis"/>
    <property type="evidence" value="ECO:0007669"/>
    <property type="project" value="InterPro"/>
</dbReference>
<dbReference type="Gene3D" id="3.30.1380.20">
    <property type="entry name" value="Trafficking protein particle complex subunit 3"/>
    <property type="match status" value="1"/>
</dbReference>
<evidence type="ECO:0000313" key="3">
    <source>
        <dbReference type="Proteomes" id="UP000245765"/>
    </source>
</evidence>
<dbReference type="OrthoDB" id="2080515at2"/>
<dbReference type="RefSeq" id="WP_109869655.1">
    <property type="nucleotide sequence ID" value="NZ_QGNA01000001.1"/>
</dbReference>
<comment type="caution">
    <text evidence="2">The sequence shown here is derived from an EMBL/GenBank/DDBJ whole genome shotgun (WGS) entry which is preliminary data.</text>
</comment>
<evidence type="ECO:0000259" key="1">
    <source>
        <dbReference type="SMART" id="SM00989"/>
    </source>
</evidence>
<keyword evidence="3" id="KW-1185">Reference proteome</keyword>
<proteinExistence type="predicted"/>
<dbReference type="EMBL" id="QGNA01000001">
    <property type="protein sequence ID" value="PWS39034.1"/>
    <property type="molecule type" value="Genomic_DNA"/>
</dbReference>
<evidence type="ECO:0000313" key="2">
    <source>
        <dbReference type="EMBL" id="PWS39034.1"/>
    </source>
</evidence>
<dbReference type="NCBIfam" id="TIGR02019">
    <property type="entry name" value="BchJ"/>
    <property type="match status" value="1"/>
</dbReference>